<evidence type="ECO:0000256" key="1">
    <source>
        <dbReference type="SAM" id="MobiDB-lite"/>
    </source>
</evidence>
<keyword evidence="4" id="KW-1185">Reference proteome</keyword>
<gene>
    <name evidence="3" type="ORF">Micbo1qcDRAFT_200598</name>
</gene>
<feature type="region of interest" description="Disordered" evidence="1">
    <location>
        <begin position="1"/>
        <end position="36"/>
    </location>
</feature>
<evidence type="ECO:0000313" key="4">
    <source>
        <dbReference type="Proteomes" id="UP000070501"/>
    </source>
</evidence>
<dbReference type="PANTHER" id="PTHR33112:SF16">
    <property type="entry name" value="HETEROKARYON INCOMPATIBILITY DOMAIN-CONTAINING PROTEIN"/>
    <property type="match status" value="1"/>
</dbReference>
<dbReference type="PANTHER" id="PTHR33112">
    <property type="entry name" value="DOMAIN PROTEIN, PUTATIVE-RELATED"/>
    <property type="match status" value="1"/>
</dbReference>
<organism evidence="3 4">
    <name type="scientific">Microdochium bolleyi</name>
    <dbReference type="NCBI Taxonomy" id="196109"/>
    <lineage>
        <taxon>Eukaryota</taxon>
        <taxon>Fungi</taxon>
        <taxon>Dikarya</taxon>
        <taxon>Ascomycota</taxon>
        <taxon>Pezizomycotina</taxon>
        <taxon>Sordariomycetes</taxon>
        <taxon>Xylariomycetidae</taxon>
        <taxon>Xylariales</taxon>
        <taxon>Microdochiaceae</taxon>
        <taxon>Microdochium</taxon>
    </lineage>
</organism>
<feature type="domain" description="Heterokaryon incompatibility" evidence="2">
    <location>
        <begin position="71"/>
        <end position="217"/>
    </location>
</feature>
<proteinExistence type="predicted"/>
<dbReference type="Pfam" id="PF06985">
    <property type="entry name" value="HET"/>
    <property type="match status" value="1"/>
</dbReference>
<dbReference type="Proteomes" id="UP000070501">
    <property type="component" value="Unassembled WGS sequence"/>
</dbReference>
<dbReference type="EMBL" id="KQ964246">
    <property type="protein sequence ID" value="KXJ95169.1"/>
    <property type="molecule type" value="Genomic_DNA"/>
</dbReference>
<evidence type="ECO:0000313" key="3">
    <source>
        <dbReference type="EMBL" id="KXJ95169.1"/>
    </source>
</evidence>
<reference evidence="4" key="1">
    <citation type="submission" date="2016-02" db="EMBL/GenBank/DDBJ databases">
        <title>Draft genome sequence of Microdochium bolleyi, a fungal endophyte of beachgrass.</title>
        <authorList>
            <consortium name="DOE Joint Genome Institute"/>
            <person name="David A.S."/>
            <person name="May G."/>
            <person name="Haridas S."/>
            <person name="Lim J."/>
            <person name="Wang M."/>
            <person name="Labutti K."/>
            <person name="Lipzen A."/>
            <person name="Barry K."/>
            <person name="Grigoriev I.V."/>
        </authorList>
    </citation>
    <scope>NUCLEOTIDE SEQUENCE [LARGE SCALE GENOMIC DNA]</scope>
    <source>
        <strain evidence="4">J235TASD1</strain>
    </source>
</reference>
<dbReference type="STRING" id="196109.A0A136JDE4"/>
<dbReference type="OrthoDB" id="5125733at2759"/>
<dbReference type="AlphaFoldDB" id="A0A136JDE4"/>
<accession>A0A136JDE4</accession>
<sequence length="561" mass="61728">MAYGATGPKESSSQAPVESEDSSDWQPGRVPTSDLPTRLLEIGTETPSSVRLVDLSKASESILNTISSAGYAALSYCWGPGGNPVQLTSATSGPLQQGILSDTLPATIRDIIRLSSLIGIRYLWVDALCIQQDSDHDKQAELAKMAQYYHNNTVTICAASAASASEGLQPQGTRPVHQYGPMQIATAFGGKAGCLLLHSDRLSIAEPTTSRGWTLQESLLSRRILTCSNQLYYCCATANAECAGPYHKLSLQPDRNFSDPKSLVPRIHPASVWRVYPLLTQWEFGVKEFSTRAISFADDKLPAISGFARVMHAKFQAKEGDFTGDPRIQRRYPVQYQGKVLHYLAGLFLSYDDQAVTGWNLLWRAALTGNARVASYRAPTWSWACLDGPIVSFDGSHELEKTVVRLVRHEYEPAARVNPYGSVQHASIHVSAPMRLAVDAAELLPAQWLPWSEEPSGVFAFYPDTAQDLAYLERAVAQGSRDVWLLLVAYNKTTHRHGGLIVSRFKVSDTSDEDTSSVGTFERRGSFTLRFAGYQPSEATEKLMHKAREFFETAAVTVRLV</sequence>
<protein>
    <submittedName>
        <fullName evidence="3">Heterokaryon incompatibility protein-domain-containing protein</fullName>
    </submittedName>
</protein>
<evidence type="ECO:0000259" key="2">
    <source>
        <dbReference type="Pfam" id="PF06985"/>
    </source>
</evidence>
<dbReference type="InterPro" id="IPR010730">
    <property type="entry name" value="HET"/>
</dbReference>
<name>A0A136JDE4_9PEZI</name>
<dbReference type="InParanoid" id="A0A136JDE4"/>